<dbReference type="Pfam" id="PF13302">
    <property type="entry name" value="Acetyltransf_3"/>
    <property type="match status" value="1"/>
</dbReference>
<dbReference type="PROSITE" id="PS51186">
    <property type="entry name" value="GNAT"/>
    <property type="match status" value="1"/>
</dbReference>
<dbReference type="EMBL" id="CP078073">
    <property type="protein sequence ID" value="QXL89317.1"/>
    <property type="molecule type" value="Genomic_DNA"/>
</dbReference>
<dbReference type="AlphaFoldDB" id="A0A975YHA5"/>
<dbReference type="Gene3D" id="3.40.630.30">
    <property type="match status" value="1"/>
</dbReference>
<evidence type="ECO:0000313" key="2">
    <source>
        <dbReference type="EMBL" id="QXL89317.1"/>
    </source>
</evidence>
<proteinExistence type="predicted"/>
<reference evidence="2" key="1">
    <citation type="submission" date="2021-07" db="EMBL/GenBank/DDBJ databases">
        <title>Karlodiniumbacter phycospheric gen. nov., sp. nov., a phycosphere bacterium isolated from karlodinium veneficum.</title>
        <authorList>
            <person name="Peng Y."/>
            <person name="Jiang L."/>
            <person name="Lee J."/>
        </authorList>
    </citation>
    <scope>NUCLEOTIDE SEQUENCE</scope>
    <source>
        <strain evidence="2">N5</strain>
    </source>
</reference>
<dbReference type="PANTHER" id="PTHR43792:SF1">
    <property type="entry name" value="N-ACETYLTRANSFERASE DOMAIN-CONTAINING PROTEIN"/>
    <property type="match status" value="1"/>
</dbReference>
<gene>
    <name evidence="2" type="ORF">KUL25_07350</name>
</gene>
<dbReference type="InterPro" id="IPR000182">
    <property type="entry name" value="GNAT_dom"/>
</dbReference>
<dbReference type="GO" id="GO:0016747">
    <property type="term" value="F:acyltransferase activity, transferring groups other than amino-acyl groups"/>
    <property type="evidence" value="ECO:0007669"/>
    <property type="project" value="InterPro"/>
</dbReference>
<sequence length="136" mass="15099">MTGRPPAPQALPLYGRLFPDSGHDDLNRDQQDWARHAIAPWTLTHAGHDVGVGGFRIGFAEEGLEVLFHFIPEVWGQGLASEFLAAALDHARTVLREERFFGTVAHDDTASRRVMEKAGFQPIPDEGTARLLMRLT</sequence>
<feature type="domain" description="N-acetyltransferase" evidence="1">
    <location>
        <begin position="1"/>
        <end position="136"/>
    </location>
</feature>
<dbReference type="SUPFAM" id="SSF55729">
    <property type="entry name" value="Acyl-CoA N-acyltransferases (Nat)"/>
    <property type="match status" value="1"/>
</dbReference>
<dbReference type="PANTHER" id="PTHR43792">
    <property type="entry name" value="GNAT FAMILY, PUTATIVE (AFU_ORTHOLOGUE AFUA_3G00765)-RELATED-RELATED"/>
    <property type="match status" value="1"/>
</dbReference>
<dbReference type="InterPro" id="IPR051531">
    <property type="entry name" value="N-acetyltransferase"/>
</dbReference>
<accession>A0A975YHA5</accession>
<protein>
    <submittedName>
        <fullName evidence="2">GNAT family N-acetyltransferase</fullName>
    </submittedName>
</protein>
<organism evidence="2">
    <name type="scientific">Gymnodinialimonas phycosphaerae</name>
    <dbReference type="NCBI Taxonomy" id="2841589"/>
    <lineage>
        <taxon>Bacteria</taxon>
        <taxon>Pseudomonadati</taxon>
        <taxon>Pseudomonadota</taxon>
        <taxon>Alphaproteobacteria</taxon>
        <taxon>Rhodobacterales</taxon>
        <taxon>Paracoccaceae</taxon>
        <taxon>Gymnodinialimonas</taxon>
    </lineage>
</organism>
<name>A0A975YHA5_9RHOB</name>
<dbReference type="InterPro" id="IPR016181">
    <property type="entry name" value="Acyl_CoA_acyltransferase"/>
</dbReference>
<evidence type="ECO:0000259" key="1">
    <source>
        <dbReference type="PROSITE" id="PS51186"/>
    </source>
</evidence>